<sequence>MTLLSEVIIDWQVGSAQDGVSVLYFADQTDMGPALDGVFDWLLSLQPSLMSSTRAEPRNNGRVINDATGDLAGIWTAPAVGGLVGDASGQAVQNASQVLLRFETATIANNRVVKGRLFIPGLSSSVSASGEVSGAYMVDIPAQAEATLGDDIGHSVWHRPGPSGPGLSCPVVSYGCWNEFAVLRRRR</sequence>
<evidence type="ECO:0000313" key="1">
    <source>
        <dbReference type="EMBL" id="CRY97474.1"/>
    </source>
</evidence>
<name>A0A0H5Q7V6_9ZZZZ</name>
<proteinExistence type="predicted"/>
<protein>
    <submittedName>
        <fullName evidence="1">Uncharacterized protein</fullName>
    </submittedName>
</protein>
<dbReference type="AlphaFoldDB" id="A0A0H5Q7V6"/>
<reference evidence="1" key="1">
    <citation type="submission" date="2015-06" db="EMBL/GenBank/DDBJ databases">
        <authorList>
            <person name="Joergensen T."/>
        </authorList>
    </citation>
    <scope>NUCLEOTIDE SEQUENCE</scope>
    <source>
        <strain evidence="1">RGFK1574</strain>
    </source>
</reference>
<organism evidence="1">
    <name type="scientific">uncultured prokaryote</name>
    <dbReference type="NCBI Taxonomy" id="198431"/>
    <lineage>
        <taxon>unclassified sequences</taxon>
        <taxon>environmental samples</taxon>
    </lineage>
</organism>
<dbReference type="EMBL" id="LN854102">
    <property type="protein sequence ID" value="CRY97474.1"/>
    <property type="molecule type" value="Genomic_DNA"/>
</dbReference>
<reference evidence="1" key="2">
    <citation type="submission" date="2015-07" db="EMBL/GenBank/DDBJ databases">
        <title>Plasmids, circular viruses and viroids from rat gut.</title>
        <authorList>
            <person name="Jorgensen T.J."/>
            <person name="Hansen M.A."/>
            <person name="Xu Z."/>
            <person name="Tabak M.A."/>
            <person name="Sorensen S.J."/>
            <person name="Hansen L.H."/>
        </authorList>
    </citation>
    <scope>NUCLEOTIDE SEQUENCE</scope>
    <source>
        <strain evidence="1">RGFK1574</strain>
    </source>
</reference>
<accession>A0A0H5Q7V6</accession>